<feature type="transmembrane region" description="Helical" evidence="6">
    <location>
        <begin position="7"/>
        <end position="28"/>
    </location>
</feature>
<evidence type="ECO:0000256" key="4">
    <source>
        <dbReference type="ARBA" id="ARBA00022989"/>
    </source>
</evidence>
<feature type="transmembrane region" description="Helical" evidence="6">
    <location>
        <begin position="289"/>
        <end position="313"/>
    </location>
</feature>
<dbReference type="GO" id="GO:0032329">
    <property type="term" value="P:serine transport"/>
    <property type="evidence" value="ECO:0007669"/>
    <property type="project" value="TreeGrafter"/>
</dbReference>
<dbReference type="PANTHER" id="PTHR42865">
    <property type="entry name" value="PROTON/GLUTAMATE-ASPARTATE SYMPORTER"/>
    <property type="match status" value="1"/>
</dbReference>
<dbReference type="PRINTS" id="PR00173">
    <property type="entry name" value="EDTRNSPORT"/>
</dbReference>
<keyword evidence="3 6" id="KW-0812">Transmembrane</keyword>
<feature type="transmembrane region" description="Helical" evidence="6">
    <location>
        <begin position="250"/>
        <end position="269"/>
    </location>
</feature>
<dbReference type="InterPro" id="IPR001991">
    <property type="entry name" value="Na-dicarboxylate_symporter"/>
</dbReference>
<feature type="transmembrane region" description="Helical" evidence="6">
    <location>
        <begin position="179"/>
        <end position="201"/>
    </location>
</feature>
<dbReference type="AlphaFoldDB" id="A0A968KTY5"/>
<keyword evidence="5 6" id="KW-0472">Membrane</keyword>
<evidence type="ECO:0000313" key="7">
    <source>
        <dbReference type="EMBL" id="NIZ68615.1"/>
    </source>
</evidence>
<evidence type="ECO:0000256" key="1">
    <source>
        <dbReference type="ARBA" id="ARBA00004141"/>
    </source>
</evidence>
<evidence type="ECO:0000256" key="3">
    <source>
        <dbReference type="ARBA" id="ARBA00022692"/>
    </source>
</evidence>
<dbReference type="Gene3D" id="1.10.3860.10">
    <property type="entry name" value="Sodium:dicarboxylate symporter"/>
    <property type="match status" value="1"/>
</dbReference>
<keyword evidence="4 6" id="KW-1133">Transmembrane helix</keyword>
<feature type="transmembrane region" description="Helical" evidence="6">
    <location>
        <begin position="82"/>
        <end position="106"/>
    </location>
</feature>
<dbReference type="Proteomes" id="UP000778951">
    <property type="component" value="Unassembled WGS sequence"/>
</dbReference>
<dbReference type="GO" id="GO:0005295">
    <property type="term" value="F:neutral L-amino acid:sodium symporter activity"/>
    <property type="evidence" value="ECO:0007669"/>
    <property type="project" value="TreeGrafter"/>
</dbReference>
<keyword evidence="2" id="KW-0813">Transport</keyword>
<dbReference type="EMBL" id="JAATLM010000001">
    <property type="protein sequence ID" value="NIZ68615.1"/>
    <property type="molecule type" value="Genomic_DNA"/>
</dbReference>
<accession>A0A968KTY5</accession>
<dbReference type="InterPro" id="IPR036458">
    <property type="entry name" value="Na:dicarbo_symporter_sf"/>
</dbReference>
<dbReference type="PANTHER" id="PTHR42865:SF8">
    <property type="entry name" value="SERINE_THREONINE TRANSPORTER SSTT"/>
    <property type="match status" value="1"/>
</dbReference>
<organism evidence="7 8">
    <name type="scientific">Entomospira culicis</name>
    <dbReference type="NCBI Taxonomy" id="2719989"/>
    <lineage>
        <taxon>Bacteria</taxon>
        <taxon>Pseudomonadati</taxon>
        <taxon>Spirochaetota</taxon>
        <taxon>Spirochaetia</taxon>
        <taxon>Spirochaetales</taxon>
        <taxon>Spirochaetaceae</taxon>
        <taxon>Entomospira</taxon>
    </lineage>
</organism>
<dbReference type="Pfam" id="PF00375">
    <property type="entry name" value="SDF"/>
    <property type="match status" value="1"/>
</dbReference>
<evidence type="ECO:0000256" key="6">
    <source>
        <dbReference type="SAM" id="Phobius"/>
    </source>
</evidence>
<reference evidence="7" key="1">
    <citation type="submission" date="2020-03" db="EMBL/GenBank/DDBJ databases">
        <title>Spirochaetal bacteria isolated from arthropods constitute a novel genus Entomospira genus novum within the order Spirochaetales.</title>
        <authorList>
            <person name="Grana-Miraglia L."/>
            <person name="Sikutova S."/>
            <person name="Fingerle V."/>
            <person name="Sing A."/>
            <person name="Castillo-Ramirez S."/>
            <person name="Margos G."/>
            <person name="Rudolf I."/>
        </authorList>
    </citation>
    <scope>NUCLEOTIDE SEQUENCE</scope>
    <source>
        <strain evidence="7">BR149</strain>
    </source>
</reference>
<dbReference type="SUPFAM" id="SSF118215">
    <property type="entry name" value="Proton glutamate symport protein"/>
    <property type="match status" value="1"/>
</dbReference>
<comment type="caution">
    <text evidence="7">The sequence shown here is derived from an EMBL/GenBank/DDBJ whole genome shotgun (WGS) entry which is preliminary data.</text>
</comment>
<feature type="transmembrane region" description="Helical" evidence="6">
    <location>
        <begin position="320"/>
        <end position="339"/>
    </location>
</feature>
<evidence type="ECO:0000256" key="2">
    <source>
        <dbReference type="ARBA" id="ARBA00022448"/>
    </source>
</evidence>
<name>A0A968KTY5_9SPIO</name>
<feature type="transmembrane region" description="Helical" evidence="6">
    <location>
        <begin position="207"/>
        <end position="229"/>
    </location>
</feature>
<protein>
    <submittedName>
        <fullName evidence="7">Dicarboxylate/amino acid:cation symporter</fullName>
    </submittedName>
</protein>
<gene>
    <name evidence="7" type="ORF">HCT48_00055</name>
</gene>
<comment type="subcellular location">
    <subcellularLocation>
        <location evidence="1">Membrane</location>
        <topology evidence="1">Multi-pass membrane protein</topology>
    </subcellularLocation>
</comment>
<evidence type="ECO:0000256" key="5">
    <source>
        <dbReference type="ARBA" id="ARBA00023136"/>
    </source>
</evidence>
<sequence>MKRVPLIVKLLIAIALGFFLGIAIRQMADQGMLWAMIPGRILVTFNGIFGNFLGFVVPLLIVAFVSVGIAELGRGAGKMLGFAVLLAYTSTVLAGLFAYGVGSTVIPRLLDNGFMSLEITRQEGGLALERLFSIDMPALFPITSALIAAFILGIGVSTLGERGALYEVLNSFQKIVEKIIGSIIIPLLPFHIAGIFMSMAFDGEALQVLGVMALIFVLIIAMHWIMLIVHYTLAGTMRGKNPFVMLKTMLPAYFAAIGTQSSVATMPVTRQCTIKNGADENIVNFTVPLFTTIHMPGSIITITTSALAVSLLMGHSIETATMISFIFSASIMMVAAPGVPGGSIMAASGVLQSILGFDATLLSLMIAIYLAQDSFGTAANVTGDGALTFFVEKFAKKEGITGQ</sequence>
<feature type="transmembrane region" description="Helical" evidence="6">
    <location>
        <begin position="48"/>
        <end position="70"/>
    </location>
</feature>
<feature type="transmembrane region" description="Helical" evidence="6">
    <location>
        <begin position="351"/>
        <end position="371"/>
    </location>
</feature>
<proteinExistence type="predicted"/>
<feature type="transmembrane region" description="Helical" evidence="6">
    <location>
        <begin position="138"/>
        <end position="159"/>
    </location>
</feature>
<keyword evidence="8" id="KW-1185">Reference proteome</keyword>
<dbReference type="GO" id="GO:0005886">
    <property type="term" value="C:plasma membrane"/>
    <property type="evidence" value="ECO:0007669"/>
    <property type="project" value="TreeGrafter"/>
</dbReference>
<evidence type="ECO:0000313" key="8">
    <source>
        <dbReference type="Proteomes" id="UP000778951"/>
    </source>
</evidence>
<dbReference type="RefSeq" id="WP_167694687.1">
    <property type="nucleotide sequence ID" value="NZ_CP118181.1"/>
</dbReference>